<dbReference type="RefSeq" id="WP_258788034.1">
    <property type="nucleotide sequence ID" value="NZ_JANUGQ010000010.1"/>
</dbReference>
<dbReference type="SUPFAM" id="SSF56281">
    <property type="entry name" value="Metallo-hydrolase/oxidoreductase"/>
    <property type="match status" value="1"/>
</dbReference>
<dbReference type="PANTHER" id="PTHR42951:SF14">
    <property type="entry name" value="METALLO-BETA-LACTAMASE SUPERFAMILY PROTEIN"/>
    <property type="match status" value="1"/>
</dbReference>
<evidence type="ECO:0000313" key="4">
    <source>
        <dbReference type="Proteomes" id="UP001431313"/>
    </source>
</evidence>
<dbReference type="EMBL" id="JANUGQ010000010">
    <property type="protein sequence ID" value="MCS0636778.1"/>
    <property type="molecule type" value="Genomic_DNA"/>
</dbReference>
<dbReference type="Gene3D" id="3.60.15.10">
    <property type="entry name" value="Ribonuclease Z/Hydroxyacylglutathione hydrolase-like"/>
    <property type="match status" value="1"/>
</dbReference>
<dbReference type="InterPro" id="IPR036866">
    <property type="entry name" value="RibonucZ/Hydroxyglut_hydro"/>
</dbReference>
<gene>
    <name evidence="3" type="ORF">NX801_14130</name>
</gene>
<dbReference type="Proteomes" id="UP001431313">
    <property type="component" value="Unassembled WGS sequence"/>
</dbReference>
<reference evidence="3" key="1">
    <citation type="submission" date="2022-08" db="EMBL/GenBank/DDBJ databases">
        <authorList>
            <person name="Somphong A."/>
            <person name="Phongsopitanun W."/>
        </authorList>
    </citation>
    <scope>NUCLEOTIDE SEQUENCE</scope>
    <source>
        <strain evidence="3">LP05-1</strain>
    </source>
</reference>
<feature type="region of interest" description="Disordered" evidence="1">
    <location>
        <begin position="146"/>
        <end position="178"/>
    </location>
</feature>
<feature type="domain" description="Metallo-beta-lactamase" evidence="2">
    <location>
        <begin position="20"/>
        <end position="245"/>
    </location>
</feature>
<dbReference type="Pfam" id="PF00753">
    <property type="entry name" value="Lactamase_B"/>
    <property type="match status" value="1"/>
</dbReference>
<evidence type="ECO:0000259" key="2">
    <source>
        <dbReference type="SMART" id="SM00849"/>
    </source>
</evidence>
<evidence type="ECO:0000256" key="1">
    <source>
        <dbReference type="SAM" id="MobiDB-lite"/>
    </source>
</evidence>
<accession>A0ABT2CHA1</accession>
<organism evidence="3 4">
    <name type="scientific">Streptomyces pyxinae</name>
    <dbReference type="NCBI Taxonomy" id="2970734"/>
    <lineage>
        <taxon>Bacteria</taxon>
        <taxon>Bacillati</taxon>
        <taxon>Actinomycetota</taxon>
        <taxon>Actinomycetes</taxon>
        <taxon>Kitasatosporales</taxon>
        <taxon>Streptomycetaceae</taxon>
        <taxon>Streptomyces</taxon>
    </lineage>
</organism>
<dbReference type="InterPro" id="IPR050855">
    <property type="entry name" value="NDM-1-like"/>
</dbReference>
<feature type="compositionally biased region" description="Low complexity" evidence="1">
    <location>
        <begin position="157"/>
        <end position="169"/>
    </location>
</feature>
<dbReference type="SMART" id="SM00849">
    <property type="entry name" value="Lactamase_B"/>
    <property type="match status" value="1"/>
</dbReference>
<protein>
    <submittedName>
        <fullName evidence="3">MBL fold metallo-hydrolase</fullName>
    </submittedName>
</protein>
<dbReference type="InterPro" id="IPR001279">
    <property type="entry name" value="Metallo-B-lactamas"/>
</dbReference>
<sequence>MRDGALVRLAAGAHLVHGGDTNWVILADGDAVTLVDTGYPGHHARLLASLAALGHTPEAVTAVLVTHAHSDHIGSAAALHRRYGTPVLGHPAEVPHLRRAFTHQVTPGQVLRAAWRPGVAPWAVRALRSGGTRDVRVTGAGAFPVAALPDRTPEGAPDGSPGAPLDLPGGPVPVPTPGHTDGHCAYLLPGPGVLLSGDALVTGHPTSRLRGPQLLPGMFHRDRSRALASLAVLERLPADVLAPGHGPVHRGPLDRAAALARGRAPR</sequence>
<dbReference type="PANTHER" id="PTHR42951">
    <property type="entry name" value="METALLO-BETA-LACTAMASE DOMAIN-CONTAINING"/>
    <property type="match status" value="1"/>
</dbReference>
<comment type="caution">
    <text evidence="3">The sequence shown here is derived from an EMBL/GenBank/DDBJ whole genome shotgun (WGS) entry which is preliminary data.</text>
</comment>
<name>A0ABT2CHA1_9ACTN</name>
<proteinExistence type="predicted"/>
<keyword evidence="4" id="KW-1185">Reference proteome</keyword>
<evidence type="ECO:0000313" key="3">
    <source>
        <dbReference type="EMBL" id="MCS0636778.1"/>
    </source>
</evidence>